<comment type="caution">
    <text evidence="13">The sequence shown here is derived from an EMBL/GenBank/DDBJ whole genome shotgun (WGS) entry which is preliminary data.</text>
</comment>
<dbReference type="SUPFAM" id="SSF48264">
    <property type="entry name" value="Cytochrome P450"/>
    <property type="match status" value="2"/>
</dbReference>
<comment type="similarity">
    <text evidence="2">Belongs to the cytochrome P450 family.</text>
</comment>
<dbReference type="Proteomes" id="UP000288805">
    <property type="component" value="Unassembled WGS sequence"/>
</dbReference>
<keyword evidence="6 12" id="KW-1133">Transmembrane helix</keyword>
<dbReference type="GO" id="GO:0016705">
    <property type="term" value="F:oxidoreductase activity, acting on paired donors, with incorporation or reduction of molecular oxygen"/>
    <property type="evidence" value="ECO:0007669"/>
    <property type="project" value="InterPro"/>
</dbReference>
<dbReference type="Pfam" id="PF00067">
    <property type="entry name" value="p450"/>
    <property type="match status" value="1"/>
</dbReference>
<dbReference type="PANTHER" id="PTHR24282:SF196">
    <property type="entry name" value="CYTOCHROME P450 714C2"/>
    <property type="match status" value="1"/>
</dbReference>
<accession>A0A438KP36</accession>
<dbReference type="GO" id="GO:0004497">
    <property type="term" value="F:monooxygenase activity"/>
    <property type="evidence" value="ECO:0007669"/>
    <property type="project" value="UniProtKB-KW"/>
</dbReference>
<dbReference type="Gene3D" id="1.10.630.10">
    <property type="entry name" value="Cytochrome P450"/>
    <property type="match status" value="2"/>
</dbReference>
<reference evidence="13 14" key="1">
    <citation type="journal article" date="2018" name="PLoS Genet.">
        <title>Population sequencing reveals clonal diversity and ancestral inbreeding in the grapevine cultivar Chardonnay.</title>
        <authorList>
            <person name="Roach M.J."/>
            <person name="Johnson D.L."/>
            <person name="Bohlmann J."/>
            <person name="van Vuuren H.J."/>
            <person name="Jones S.J."/>
            <person name="Pretorius I.S."/>
            <person name="Schmidt S.A."/>
            <person name="Borneman A.R."/>
        </authorList>
    </citation>
    <scope>NUCLEOTIDE SEQUENCE [LARGE SCALE GENOMIC DNA]</scope>
    <source>
        <strain evidence="14">cv. Chardonnay</strain>
        <tissue evidence="13">Leaf</tissue>
    </source>
</reference>
<feature type="compositionally biased region" description="Polar residues" evidence="11">
    <location>
        <begin position="259"/>
        <end position="270"/>
    </location>
</feature>
<evidence type="ECO:0000256" key="8">
    <source>
        <dbReference type="ARBA" id="ARBA00023004"/>
    </source>
</evidence>
<evidence type="ECO:0000256" key="6">
    <source>
        <dbReference type="ARBA" id="ARBA00022989"/>
    </source>
</evidence>
<feature type="region of interest" description="Disordered" evidence="11">
    <location>
        <begin position="255"/>
        <end position="282"/>
    </location>
</feature>
<dbReference type="PANTHER" id="PTHR24282">
    <property type="entry name" value="CYTOCHROME P450 FAMILY MEMBER"/>
    <property type="match status" value="1"/>
</dbReference>
<keyword evidence="4 12" id="KW-0812">Transmembrane</keyword>
<protein>
    <submittedName>
        <fullName evidence="13">Cytochrome P450 714C2</fullName>
    </submittedName>
</protein>
<feature type="transmembrane region" description="Helical" evidence="12">
    <location>
        <begin position="6"/>
        <end position="27"/>
    </location>
</feature>
<dbReference type="EMBL" id="QGNW01000002">
    <property type="protein sequence ID" value="RVX22968.1"/>
    <property type="molecule type" value="Genomic_DNA"/>
</dbReference>
<evidence type="ECO:0000256" key="2">
    <source>
        <dbReference type="ARBA" id="ARBA00010617"/>
    </source>
</evidence>
<organism evidence="13 14">
    <name type="scientific">Vitis vinifera</name>
    <name type="common">Grape</name>
    <dbReference type="NCBI Taxonomy" id="29760"/>
    <lineage>
        <taxon>Eukaryota</taxon>
        <taxon>Viridiplantae</taxon>
        <taxon>Streptophyta</taxon>
        <taxon>Embryophyta</taxon>
        <taxon>Tracheophyta</taxon>
        <taxon>Spermatophyta</taxon>
        <taxon>Magnoliopsida</taxon>
        <taxon>eudicotyledons</taxon>
        <taxon>Gunneridae</taxon>
        <taxon>Pentapetalae</taxon>
        <taxon>rosids</taxon>
        <taxon>Vitales</taxon>
        <taxon>Vitaceae</taxon>
        <taxon>Viteae</taxon>
        <taxon>Vitis</taxon>
    </lineage>
</organism>
<keyword evidence="5" id="KW-0479">Metal-binding</keyword>
<evidence type="ECO:0000256" key="11">
    <source>
        <dbReference type="SAM" id="MobiDB-lite"/>
    </source>
</evidence>
<evidence type="ECO:0000313" key="13">
    <source>
        <dbReference type="EMBL" id="RVX22968.1"/>
    </source>
</evidence>
<keyword evidence="3" id="KW-0349">Heme</keyword>
<keyword evidence="10 12" id="KW-0472">Membrane</keyword>
<evidence type="ECO:0000256" key="1">
    <source>
        <dbReference type="ARBA" id="ARBA00004167"/>
    </source>
</evidence>
<sequence>MEVLGMVFRLLISVAVVSVLGLLVRLYQVLMLKPERLRSKLRKQGIRGPAPTILLGNIREIKKKAVSTARASEGAPSLSHNCDLVFPFLPDLVREITTCTSLDLEKPSYQHKERGPSLGQGILTSNGAIWAYHRKILAPELYMDKVKKSRIDTEGGLADIKIDEYMRSFSGDVISRACFGSNYSKGEQIFLRLRALQEAVQERHLPTKSNREAQRVRFPYYKSKNSTLKITIGHRRIVPLWNTFSKIQAKRTSFDCPNGGSSSSDKNNLHSPAKFDTIGGEREGRNSLTPRVCLGQNLVMVELKILLALVLSNFSFSLSPKYRHCLPLDWSWNLEMECISW</sequence>
<dbReference type="AlphaFoldDB" id="A0A438KP36"/>
<comment type="subcellular location">
    <subcellularLocation>
        <location evidence="1">Membrane</location>
        <topology evidence="1">Single-pass membrane protein</topology>
    </subcellularLocation>
</comment>
<evidence type="ECO:0000256" key="7">
    <source>
        <dbReference type="ARBA" id="ARBA00023002"/>
    </source>
</evidence>
<evidence type="ECO:0000256" key="12">
    <source>
        <dbReference type="SAM" id="Phobius"/>
    </source>
</evidence>
<evidence type="ECO:0000313" key="14">
    <source>
        <dbReference type="Proteomes" id="UP000288805"/>
    </source>
</evidence>
<name>A0A438KP36_VITVI</name>
<dbReference type="GO" id="GO:0016020">
    <property type="term" value="C:membrane"/>
    <property type="evidence" value="ECO:0007669"/>
    <property type="project" value="UniProtKB-SubCell"/>
</dbReference>
<keyword evidence="9" id="KW-0503">Monooxygenase</keyword>
<keyword evidence="8" id="KW-0408">Iron</keyword>
<evidence type="ECO:0000256" key="4">
    <source>
        <dbReference type="ARBA" id="ARBA00022692"/>
    </source>
</evidence>
<keyword evidence="7" id="KW-0560">Oxidoreductase</keyword>
<dbReference type="InterPro" id="IPR050665">
    <property type="entry name" value="Cytochrome_P450_Monooxygen"/>
</dbReference>
<evidence type="ECO:0000256" key="10">
    <source>
        <dbReference type="ARBA" id="ARBA00023136"/>
    </source>
</evidence>
<gene>
    <name evidence="13" type="primary">CYP714C2_2</name>
    <name evidence="13" type="ORF">CK203_008459</name>
</gene>
<evidence type="ECO:0000256" key="9">
    <source>
        <dbReference type="ARBA" id="ARBA00023033"/>
    </source>
</evidence>
<evidence type="ECO:0000256" key="3">
    <source>
        <dbReference type="ARBA" id="ARBA00022617"/>
    </source>
</evidence>
<dbReference type="GO" id="GO:0020037">
    <property type="term" value="F:heme binding"/>
    <property type="evidence" value="ECO:0007669"/>
    <property type="project" value="InterPro"/>
</dbReference>
<dbReference type="InterPro" id="IPR001128">
    <property type="entry name" value="Cyt_P450"/>
</dbReference>
<dbReference type="InterPro" id="IPR036396">
    <property type="entry name" value="Cyt_P450_sf"/>
</dbReference>
<proteinExistence type="inferred from homology"/>
<dbReference type="GO" id="GO:0005506">
    <property type="term" value="F:iron ion binding"/>
    <property type="evidence" value="ECO:0007669"/>
    <property type="project" value="InterPro"/>
</dbReference>
<evidence type="ECO:0000256" key="5">
    <source>
        <dbReference type="ARBA" id="ARBA00022723"/>
    </source>
</evidence>